<comment type="caution">
    <text evidence="4">The sequence shown here is derived from an EMBL/GenBank/DDBJ whole genome shotgun (WGS) entry which is preliminary data.</text>
</comment>
<evidence type="ECO:0000256" key="1">
    <source>
        <dbReference type="ARBA" id="ARBA00006601"/>
    </source>
</evidence>
<dbReference type="eggNOG" id="COG0677">
    <property type="taxonomic scope" value="Bacteria"/>
</dbReference>
<dbReference type="AlphaFoldDB" id="A0A085ZHP9"/>
<dbReference type="Gene3D" id="3.40.50.720">
    <property type="entry name" value="NAD(P)-binding Rossmann-like Domain"/>
    <property type="match status" value="2"/>
</dbReference>
<comment type="similarity">
    <text evidence="1 2">Belongs to the UDP-glucose/GDP-mannose dehydrogenase family.</text>
</comment>
<dbReference type="InterPro" id="IPR028359">
    <property type="entry name" value="UDP_ManNAc/GlcNAc_DH"/>
</dbReference>
<dbReference type="Pfam" id="PF03721">
    <property type="entry name" value="UDPG_MGDP_dh_N"/>
    <property type="match status" value="1"/>
</dbReference>
<dbReference type="SUPFAM" id="SSF48179">
    <property type="entry name" value="6-phosphogluconate dehydrogenase C-terminal domain-like"/>
    <property type="match status" value="1"/>
</dbReference>
<dbReference type="InterPro" id="IPR036291">
    <property type="entry name" value="NAD(P)-bd_dom_sf"/>
</dbReference>
<dbReference type="STRING" id="421531.IX38_11260"/>
<keyword evidence="5" id="KW-1185">Reference proteome</keyword>
<dbReference type="EMBL" id="JPRO01000007">
    <property type="protein sequence ID" value="KFF03963.1"/>
    <property type="molecule type" value="Genomic_DNA"/>
</dbReference>
<dbReference type="PIRSF" id="PIRSF000124">
    <property type="entry name" value="UDPglc_GDPman_dh"/>
    <property type="match status" value="1"/>
</dbReference>
<dbReference type="SUPFAM" id="SSF52413">
    <property type="entry name" value="UDP-glucose/GDP-mannose dehydrogenase C-terminal domain"/>
    <property type="match status" value="1"/>
</dbReference>
<evidence type="ECO:0000313" key="5">
    <source>
        <dbReference type="Proteomes" id="UP000028703"/>
    </source>
</evidence>
<dbReference type="GO" id="GO:0016616">
    <property type="term" value="F:oxidoreductase activity, acting on the CH-OH group of donors, NAD or NADP as acceptor"/>
    <property type="evidence" value="ECO:0007669"/>
    <property type="project" value="InterPro"/>
</dbReference>
<evidence type="ECO:0000256" key="2">
    <source>
        <dbReference type="PIRNR" id="PIRNR000124"/>
    </source>
</evidence>
<dbReference type="GO" id="GO:0000271">
    <property type="term" value="P:polysaccharide biosynthetic process"/>
    <property type="evidence" value="ECO:0007669"/>
    <property type="project" value="InterPro"/>
</dbReference>
<dbReference type="SUPFAM" id="SSF51735">
    <property type="entry name" value="NAD(P)-binding Rossmann-fold domains"/>
    <property type="match status" value="1"/>
</dbReference>
<sequence length="319" mass="35903">MDENKSYRIVVIGQGYVGLPLSLEFATHYPVLGFDINRNRINQLNRGHDITLEADTEKLNNLLKKYIKTGGKLGYKATNELEEISQSNVFIVTVPISINKYNTPDLGPLIFASKMLSGIIKEGDIIIYESTVFPGCTEEECIPILEKYPGLKYNESFYIGYSPERINQGDKVNTLTSVKKVTSGSTKEIVEEIDNLYRKIITAGTQKAPSIKVTEASKAIENAQRDVNISVANELTLIFNRIGIDVDIFDPWVDKAEVENEYGIAILNKLSEDRKYDSIIIAVSHHQFLKLNFGNIKKENAVIYDTKTCIDRNLIDARL</sequence>
<protein>
    <recommendedName>
        <fullName evidence="3">UDP-glucose/GDP-mannose dehydrogenase C-terminal domain-containing protein</fullName>
    </recommendedName>
</protein>
<dbReference type="InterPro" id="IPR001732">
    <property type="entry name" value="UDP-Glc/GDP-Man_DH_N"/>
</dbReference>
<dbReference type="PANTHER" id="PTHR43491:SF2">
    <property type="entry name" value="UDP-N-ACETYL-D-MANNOSAMINE DEHYDROGENASE"/>
    <property type="match status" value="1"/>
</dbReference>
<gene>
    <name evidence="4" type="ORF">IX38_11260</name>
</gene>
<accession>A0A085ZHP9</accession>
<dbReference type="InterPro" id="IPR008927">
    <property type="entry name" value="6-PGluconate_DH-like_C_sf"/>
</dbReference>
<dbReference type="InterPro" id="IPR014027">
    <property type="entry name" value="UDP-Glc/GDP-Man_DH_C"/>
</dbReference>
<organism evidence="4 5">
    <name type="scientific">Chryseobacterium luteum</name>
    <dbReference type="NCBI Taxonomy" id="421531"/>
    <lineage>
        <taxon>Bacteria</taxon>
        <taxon>Pseudomonadati</taxon>
        <taxon>Bacteroidota</taxon>
        <taxon>Flavobacteriia</taxon>
        <taxon>Flavobacteriales</taxon>
        <taxon>Weeksellaceae</taxon>
        <taxon>Chryseobacterium group</taxon>
        <taxon>Chryseobacterium</taxon>
    </lineage>
</organism>
<evidence type="ECO:0000313" key="4">
    <source>
        <dbReference type="EMBL" id="KFF03963.1"/>
    </source>
</evidence>
<dbReference type="Pfam" id="PF03720">
    <property type="entry name" value="UDPG_MGDP_dh_C"/>
    <property type="match status" value="1"/>
</dbReference>
<dbReference type="InterPro" id="IPR017476">
    <property type="entry name" value="UDP-Glc/GDP-Man"/>
</dbReference>
<feature type="domain" description="UDP-glucose/GDP-mannose dehydrogenase C-terminal" evidence="3">
    <location>
        <begin position="230"/>
        <end position="312"/>
    </location>
</feature>
<reference evidence="4 5" key="1">
    <citation type="submission" date="2014-07" db="EMBL/GenBank/DDBJ databases">
        <title>Genome of Chryseobacterium luteum DSM 18605.</title>
        <authorList>
            <person name="Stropko S.J."/>
            <person name="Pipes S.E."/>
            <person name="Newman J.D."/>
        </authorList>
    </citation>
    <scope>NUCLEOTIDE SEQUENCE [LARGE SCALE GENOMIC DNA]</scope>
    <source>
        <strain evidence="4 5">DSM 18605</strain>
    </source>
</reference>
<dbReference type="PIRSF" id="PIRSF500136">
    <property type="entry name" value="UDP_ManNAc_DH"/>
    <property type="match status" value="1"/>
</dbReference>
<dbReference type="GO" id="GO:0051287">
    <property type="term" value="F:NAD binding"/>
    <property type="evidence" value="ECO:0007669"/>
    <property type="project" value="InterPro"/>
</dbReference>
<evidence type="ECO:0000259" key="3">
    <source>
        <dbReference type="SMART" id="SM00984"/>
    </source>
</evidence>
<dbReference type="PANTHER" id="PTHR43491">
    <property type="entry name" value="UDP-N-ACETYL-D-MANNOSAMINE DEHYDROGENASE"/>
    <property type="match status" value="1"/>
</dbReference>
<name>A0A085ZHP9_9FLAO</name>
<dbReference type="SMART" id="SM00984">
    <property type="entry name" value="UDPG_MGDP_dh_C"/>
    <property type="match status" value="1"/>
</dbReference>
<dbReference type="NCBIfam" id="TIGR03026">
    <property type="entry name" value="NDP-sugDHase"/>
    <property type="match status" value="1"/>
</dbReference>
<dbReference type="RefSeq" id="WP_034704675.1">
    <property type="nucleotide sequence ID" value="NZ_JPRO01000007.1"/>
</dbReference>
<dbReference type="InterPro" id="IPR036220">
    <property type="entry name" value="UDP-Glc/GDP-Man_DH_C_sf"/>
</dbReference>
<dbReference type="OrthoDB" id="9803238at2"/>
<proteinExistence type="inferred from homology"/>
<dbReference type="Proteomes" id="UP000028703">
    <property type="component" value="Unassembled WGS sequence"/>
</dbReference>
<dbReference type="GO" id="GO:0016628">
    <property type="term" value="F:oxidoreductase activity, acting on the CH-CH group of donors, NAD or NADP as acceptor"/>
    <property type="evidence" value="ECO:0007669"/>
    <property type="project" value="InterPro"/>
</dbReference>